<evidence type="ECO:0000313" key="1">
    <source>
        <dbReference type="EMBL" id="RNA23878.1"/>
    </source>
</evidence>
<protein>
    <submittedName>
        <fullName evidence="1">Uncharacterized protein</fullName>
    </submittedName>
</protein>
<organism evidence="1 2">
    <name type="scientific">Brachionus plicatilis</name>
    <name type="common">Marine rotifer</name>
    <name type="synonym">Brachionus muelleri</name>
    <dbReference type="NCBI Taxonomy" id="10195"/>
    <lineage>
        <taxon>Eukaryota</taxon>
        <taxon>Metazoa</taxon>
        <taxon>Spiralia</taxon>
        <taxon>Gnathifera</taxon>
        <taxon>Rotifera</taxon>
        <taxon>Eurotatoria</taxon>
        <taxon>Monogononta</taxon>
        <taxon>Pseudotrocha</taxon>
        <taxon>Ploima</taxon>
        <taxon>Brachionidae</taxon>
        <taxon>Brachionus</taxon>
    </lineage>
</organism>
<accession>A0A3M7RKP9</accession>
<reference evidence="1 2" key="1">
    <citation type="journal article" date="2018" name="Sci. Rep.">
        <title>Genomic signatures of local adaptation to the degree of environmental predictability in rotifers.</title>
        <authorList>
            <person name="Franch-Gras L."/>
            <person name="Hahn C."/>
            <person name="Garcia-Roger E.M."/>
            <person name="Carmona M.J."/>
            <person name="Serra M."/>
            <person name="Gomez A."/>
        </authorList>
    </citation>
    <scope>NUCLEOTIDE SEQUENCE [LARGE SCALE GENOMIC DNA]</scope>
    <source>
        <strain evidence="1">HYR1</strain>
    </source>
</reference>
<proteinExistence type="predicted"/>
<gene>
    <name evidence="1" type="ORF">BpHYR1_043772</name>
</gene>
<evidence type="ECO:0000313" key="2">
    <source>
        <dbReference type="Proteomes" id="UP000276133"/>
    </source>
</evidence>
<dbReference type="Proteomes" id="UP000276133">
    <property type="component" value="Unassembled WGS sequence"/>
</dbReference>
<sequence length="159" mass="18525">MSDDVLNLLISESKETTKLTNNYQYERNCESLIPSNYSGVDLFKQKNGSIISNIDLNVNTGKYFEHAGSNGLYLELEHQIKLLNFKGEELNDDNSLFTNYLSDPCNLNYSQTIQNQPKFQINLEKIRIDDKKTNEFNENFFKKIRDRLDSHLKETENIS</sequence>
<comment type="caution">
    <text evidence="1">The sequence shown here is derived from an EMBL/GenBank/DDBJ whole genome shotgun (WGS) entry which is preliminary data.</text>
</comment>
<keyword evidence="2" id="KW-1185">Reference proteome</keyword>
<dbReference type="EMBL" id="REGN01003201">
    <property type="protein sequence ID" value="RNA23878.1"/>
    <property type="molecule type" value="Genomic_DNA"/>
</dbReference>
<name>A0A3M7RKP9_BRAPC</name>
<dbReference type="AlphaFoldDB" id="A0A3M7RKP9"/>